<evidence type="ECO:0008006" key="5">
    <source>
        <dbReference type="Google" id="ProtNLM"/>
    </source>
</evidence>
<organism evidence="3 4">
    <name type="scientific">Secundilactobacillus folii</name>
    <dbReference type="NCBI Taxonomy" id="2678357"/>
    <lineage>
        <taxon>Bacteria</taxon>
        <taxon>Bacillati</taxon>
        <taxon>Bacillota</taxon>
        <taxon>Bacilli</taxon>
        <taxon>Lactobacillales</taxon>
        <taxon>Lactobacillaceae</taxon>
        <taxon>Secundilactobacillus</taxon>
    </lineage>
</organism>
<reference evidence="3 4" key="1">
    <citation type="submission" date="2019-11" db="EMBL/GenBank/DDBJ databases">
        <title>Lactobacillus sp. nov. CRM56-3, isolated from fermented tea leaves.</title>
        <authorList>
            <person name="Phuengjayaem S."/>
            <person name="Tanasupawat S."/>
        </authorList>
    </citation>
    <scope>NUCLEOTIDE SEQUENCE [LARGE SCALE GENOMIC DNA]</scope>
    <source>
        <strain evidence="3 4">CRM56-3</strain>
    </source>
</reference>
<dbReference type="RefSeq" id="WP_155431486.1">
    <property type="nucleotide sequence ID" value="NZ_WNJO01000006.1"/>
</dbReference>
<comment type="caution">
    <text evidence="3">The sequence shown here is derived from an EMBL/GenBank/DDBJ whole genome shotgun (WGS) entry which is preliminary data.</text>
</comment>
<feature type="compositionally biased region" description="Polar residues" evidence="1">
    <location>
        <begin position="143"/>
        <end position="164"/>
    </location>
</feature>
<dbReference type="EMBL" id="WNJO01000006">
    <property type="protein sequence ID" value="MTV82206.1"/>
    <property type="molecule type" value="Genomic_DNA"/>
</dbReference>
<evidence type="ECO:0000313" key="3">
    <source>
        <dbReference type="EMBL" id="MTV82206.1"/>
    </source>
</evidence>
<keyword evidence="4" id="KW-1185">Reference proteome</keyword>
<feature type="signal peptide" evidence="2">
    <location>
        <begin position="1"/>
        <end position="23"/>
    </location>
</feature>
<evidence type="ECO:0000256" key="2">
    <source>
        <dbReference type="SAM" id="SignalP"/>
    </source>
</evidence>
<proteinExistence type="predicted"/>
<feature type="region of interest" description="Disordered" evidence="1">
    <location>
        <begin position="112"/>
        <end position="165"/>
    </location>
</feature>
<gene>
    <name evidence="3" type="ORF">GM612_06015</name>
</gene>
<dbReference type="Proteomes" id="UP000466388">
    <property type="component" value="Unassembled WGS sequence"/>
</dbReference>
<dbReference type="AlphaFoldDB" id="A0A7X2XXL4"/>
<protein>
    <recommendedName>
        <fullName evidence="5">Bacterial Ig domain-containing protein</fullName>
    </recommendedName>
</protein>
<accession>A0A7X2XXL4</accession>
<evidence type="ECO:0000256" key="1">
    <source>
        <dbReference type="SAM" id="MobiDB-lite"/>
    </source>
</evidence>
<evidence type="ECO:0000313" key="4">
    <source>
        <dbReference type="Proteomes" id="UP000466388"/>
    </source>
</evidence>
<name>A0A7X2XXL4_9LACO</name>
<feature type="chain" id="PRO_5030953800" description="Bacterial Ig domain-containing protein" evidence="2">
    <location>
        <begin position="24"/>
        <end position="324"/>
    </location>
</feature>
<sequence>MIKSVFAGVVVIAVLTVSNSAQASVKKLHLKPSSLTNKSTVVKGSATKNSMVKLTRYQKTYGYGKASKKGTFRVKLHHKLHAGWKYRLTINKKGYKTVVKYVQVLQTNTTVQNSLNRGKQKDDESQKSPSNNQSVPIKGIEKPSNSSNNASKVEGSSSNSNDSLQKQREIKLADSYFEKAESLKQDSRDARSISDAIWAVYTSFGTASDQYAEMDKEISLAQSALDQAIRNKVDANSAEYLLLKYDLERAQKIKQRAQEDDIHFQTAQELLVLYGRDNFQGLAEKFRSKAEKFIEEGRYLRELAHNLYAKYGLDSNNDLEDFEW</sequence>
<keyword evidence="2" id="KW-0732">Signal</keyword>